<dbReference type="Proteomes" id="UP001165960">
    <property type="component" value="Unassembled WGS sequence"/>
</dbReference>
<reference evidence="1" key="1">
    <citation type="submission" date="2022-04" db="EMBL/GenBank/DDBJ databases">
        <title>Genome of the entomopathogenic fungus Entomophthora muscae.</title>
        <authorList>
            <person name="Elya C."/>
            <person name="Lovett B.R."/>
            <person name="Lee E."/>
            <person name="Macias A.M."/>
            <person name="Hajek A.E."/>
            <person name="De Bivort B.L."/>
            <person name="Kasson M.T."/>
            <person name="De Fine Licht H.H."/>
            <person name="Stajich J.E."/>
        </authorList>
    </citation>
    <scope>NUCLEOTIDE SEQUENCE</scope>
    <source>
        <strain evidence="1">Berkeley</strain>
    </source>
</reference>
<keyword evidence="2" id="KW-1185">Reference proteome</keyword>
<name>A0ACC2SAX3_9FUNG</name>
<comment type="caution">
    <text evidence="1">The sequence shown here is derived from an EMBL/GenBank/DDBJ whole genome shotgun (WGS) entry which is preliminary data.</text>
</comment>
<protein>
    <submittedName>
        <fullName evidence="1">Small glutamine-rich tetratricopeptide repeat-containing protein 2</fullName>
    </submittedName>
</protein>
<evidence type="ECO:0000313" key="2">
    <source>
        <dbReference type="Proteomes" id="UP001165960"/>
    </source>
</evidence>
<sequence>MQFITLTGNPHNLPLYSYVFRAAAYSQLNEQDSAIADSIKASEIDPSYAKAYSRLGYFAFLHSN</sequence>
<organism evidence="1 2">
    <name type="scientific">Entomophthora muscae</name>
    <dbReference type="NCBI Taxonomy" id="34485"/>
    <lineage>
        <taxon>Eukaryota</taxon>
        <taxon>Fungi</taxon>
        <taxon>Fungi incertae sedis</taxon>
        <taxon>Zoopagomycota</taxon>
        <taxon>Entomophthoromycotina</taxon>
        <taxon>Entomophthoromycetes</taxon>
        <taxon>Entomophthorales</taxon>
        <taxon>Entomophthoraceae</taxon>
        <taxon>Entomophthora</taxon>
    </lineage>
</organism>
<gene>
    <name evidence="1" type="primary">sgt2_2</name>
    <name evidence="1" type="ORF">DSO57_1002436</name>
</gene>
<evidence type="ECO:0000313" key="1">
    <source>
        <dbReference type="EMBL" id="KAJ9059440.1"/>
    </source>
</evidence>
<accession>A0ACC2SAX3</accession>
<proteinExistence type="predicted"/>
<dbReference type="EMBL" id="QTSX02005685">
    <property type="protein sequence ID" value="KAJ9059440.1"/>
    <property type="molecule type" value="Genomic_DNA"/>
</dbReference>